<dbReference type="EMBL" id="LUUL01000055">
    <property type="protein sequence ID" value="OAI28564.1"/>
    <property type="molecule type" value="Genomic_DNA"/>
</dbReference>
<protein>
    <recommendedName>
        <fullName evidence="6">TonB-dependent receptor</fullName>
    </recommendedName>
</protein>
<evidence type="ECO:0000313" key="5">
    <source>
        <dbReference type="Proteomes" id="UP000077857"/>
    </source>
</evidence>
<dbReference type="AlphaFoldDB" id="A0A177PFG4"/>
<dbReference type="RefSeq" id="WP_064025500.1">
    <property type="nucleotide sequence ID" value="NZ_LUUJ01000086.1"/>
</dbReference>
<evidence type="ECO:0000256" key="1">
    <source>
        <dbReference type="SAM" id="SignalP"/>
    </source>
</evidence>
<accession>A0A177PFG4</accession>
<gene>
    <name evidence="3" type="ORF">A1356_06800</name>
    <name evidence="2" type="ORF">A1507_01110</name>
</gene>
<reference evidence="3 4" key="2">
    <citation type="submission" date="2016-03" db="EMBL/GenBank/DDBJ databases">
        <authorList>
            <person name="Heylen K."/>
            <person name="De Vos P."/>
            <person name="Vekeman B."/>
        </authorList>
    </citation>
    <scope>NUCLEOTIDE SEQUENCE [LARGE SCALE GENOMIC DNA]</scope>
    <source>
        <strain evidence="3 4">R-49807</strain>
    </source>
</reference>
<name>A0A177PFG4_9GAMM</name>
<dbReference type="Proteomes" id="UP000077857">
    <property type="component" value="Unassembled WGS sequence"/>
</dbReference>
<sequence>MPQPNSRRRHAPADSRALIAALPLAAALLCPAPAAAMDTDKDSSADKEVALFGSQTLATVV</sequence>
<evidence type="ECO:0008006" key="6">
    <source>
        <dbReference type="Google" id="ProtNLM"/>
    </source>
</evidence>
<evidence type="ECO:0000313" key="3">
    <source>
        <dbReference type="EMBL" id="OAI28564.1"/>
    </source>
</evidence>
<organism evidence="2 5">
    <name type="scientific">Methylomonas koyamae</name>
    <dbReference type="NCBI Taxonomy" id="702114"/>
    <lineage>
        <taxon>Bacteria</taxon>
        <taxon>Pseudomonadati</taxon>
        <taxon>Pseudomonadota</taxon>
        <taxon>Gammaproteobacteria</taxon>
        <taxon>Methylococcales</taxon>
        <taxon>Methylococcaceae</taxon>
        <taxon>Methylomonas</taxon>
    </lineage>
</organism>
<feature type="signal peptide" evidence="1">
    <location>
        <begin position="1"/>
        <end position="36"/>
    </location>
</feature>
<dbReference type="EMBL" id="LUUJ01000086">
    <property type="protein sequence ID" value="OAI14831.1"/>
    <property type="molecule type" value="Genomic_DNA"/>
</dbReference>
<evidence type="ECO:0000313" key="4">
    <source>
        <dbReference type="Proteomes" id="UP000077734"/>
    </source>
</evidence>
<reference evidence="2 5" key="1">
    <citation type="submission" date="2016-03" db="EMBL/GenBank/DDBJ databases">
        <authorList>
            <person name="Ploux O."/>
        </authorList>
    </citation>
    <scope>NUCLEOTIDE SEQUENCE [LARGE SCALE GENOMIC DNA]</scope>
    <source>
        <strain evidence="2 5">R-45378</strain>
    </source>
</reference>
<evidence type="ECO:0000313" key="2">
    <source>
        <dbReference type="EMBL" id="OAI14831.1"/>
    </source>
</evidence>
<proteinExistence type="predicted"/>
<keyword evidence="4" id="KW-1185">Reference proteome</keyword>
<keyword evidence="1" id="KW-0732">Signal</keyword>
<dbReference type="Proteomes" id="UP000077734">
    <property type="component" value="Unassembled WGS sequence"/>
</dbReference>
<comment type="caution">
    <text evidence="2">The sequence shown here is derived from an EMBL/GenBank/DDBJ whole genome shotgun (WGS) entry which is preliminary data.</text>
</comment>
<feature type="chain" id="PRO_5044550103" description="TonB-dependent receptor" evidence="1">
    <location>
        <begin position="37"/>
        <end position="61"/>
    </location>
</feature>